<dbReference type="Proteomes" id="UP000003835">
    <property type="component" value="Unassembled WGS sequence"/>
</dbReference>
<dbReference type="SUPFAM" id="SSF51182">
    <property type="entry name" value="RmlC-like cupins"/>
    <property type="match status" value="1"/>
</dbReference>
<name>B4VZG0_9CYAN</name>
<keyword evidence="2" id="KW-0479">Metal-binding</keyword>
<comment type="similarity">
    <text evidence="1 3">Belongs to the pirin family.</text>
</comment>
<dbReference type="Pfam" id="PF02678">
    <property type="entry name" value="Pirin"/>
    <property type="match status" value="1"/>
</dbReference>
<dbReference type="Gene3D" id="2.60.120.10">
    <property type="entry name" value="Jelly Rolls"/>
    <property type="match status" value="2"/>
</dbReference>
<feature type="binding site" evidence="2">
    <location>
        <position position="59"/>
    </location>
    <ligand>
        <name>Fe cation</name>
        <dbReference type="ChEBI" id="CHEBI:24875"/>
    </ligand>
</feature>
<dbReference type="HOGENOM" id="CLU_064194_2_2_3"/>
<dbReference type="CDD" id="cd20311">
    <property type="entry name" value="cupin_Yhhw_C"/>
    <property type="match status" value="1"/>
</dbReference>
<evidence type="ECO:0000256" key="1">
    <source>
        <dbReference type="ARBA" id="ARBA00008416"/>
    </source>
</evidence>
<organism evidence="6 7">
    <name type="scientific">Coleofasciculus chthonoplastes PCC 7420</name>
    <dbReference type="NCBI Taxonomy" id="118168"/>
    <lineage>
        <taxon>Bacteria</taxon>
        <taxon>Bacillati</taxon>
        <taxon>Cyanobacteriota</taxon>
        <taxon>Cyanophyceae</taxon>
        <taxon>Coleofasciculales</taxon>
        <taxon>Coleofasciculaceae</taxon>
        <taxon>Coleofasciculus</taxon>
    </lineage>
</organism>
<feature type="domain" description="Quercetin 2,3-dioxygenase C-terminal cupin" evidence="5">
    <location>
        <begin position="146"/>
        <end position="231"/>
    </location>
</feature>
<feature type="domain" description="Pirin N-terminal" evidence="4">
    <location>
        <begin position="6"/>
        <end position="119"/>
    </location>
</feature>
<dbReference type="RefSeq" id="WP_006104128.1">
    <property type="nucleotide sequence ID" value="NZ_DS989862.1"/>
</dbReference>
<evidence type="ECO:0000313" key="7">
    <source>
        <dbReference type="Proteomes" id="UP000003835"/>
    </source>
</evidence>
<dbReference type="InterPro" id="IPR041602">
    <property type="entry name" value="Quercetinase_C"/>
</dbReference>
<feature type="binding site" evidence="2">
    <location>
        <position position="57"/>
    </location>
    <ligand>
        <name>Fe cation</name>
        <dbReference type="ChEBI" id="CHEBI:24875"/>
    </ligand>
</feature>
<evidence type="ECO:0008006" key="8">
    <source>
        <dbReference type="Google" id="ProtNLM"/>
    </source>
</evidence>
<feature type="binding site" evidence="2">
    <location>
        <position position="103"/>
    </location>
    <ligand>
        <name>Fe cation</name>
        <dbReference type="ChEBI" id="CHEBI:24875"/>
    </ligand>
</feature>
<dbReference type="InterPro" id="IPR014710">
    <property type="entry name" value="RmlC-like_jellyroll"/>
</dbReference>
<dbReference type="InterPro" id="IPR003829">
    <property type="entry name" value="Pirin_N_dom"/>
</dbReference>
<accession>B4VZG0</accession>
<dbReference type="CDD" id="cd02910">
    <property type="entry name" value="cupin_Yhhw_N"/>
    <property type="match status" value="1"/>
</dbReference>
<dbReference type="InterPro" id="IPR011051">
    <property type="entry name" value="RmlC_Cupin_sf"/>
</dbReference>
<proteinExistence type="inferred from homology"/>
<keyword evidence="2" id="KW-0408">Iron</keyword>
<dbReference type="eggNOG" id="COG1741">
    <property type="taxonomic scope" value="Bacteria"/>
</dbReference>
<evidence type="ECO:0000259" key="5">
    <source>
        <dbReference type="Pfam" id="PF17954"/>
    </source>
</evidence>
<evidence type="ECO:0000259" key="4">
    <source>
        <dbReference type="Pfam" id="PF02678"/>
    </source>
</evidence>
<dbReference type="OrthoDB" id="321327at2"/>
<dbReference type="EMBL" id="DS989862">
    <property type="protein sequence ID" value="EDX72673.1"/>
    <property type="molecule type" value="Genomic_DNA"/>
</dbReference>
<protein>
    <recommendedName>
        <fullName evidence="8">Quercetin 2,3-dioxygenase</fullName>
    </recommendedName>
</protein>
<feature type="binding site" evidence="2">
    <location>
        <position position="101"/>
    </location>
    <ligand>
        <name>Fe cation</name>
        <dbReference type="ChEBI" id="CHEBI:24875"/>
    </ligand>
</feature>
<evidence type="ECO:0000256" key="3">
    <source>
        <dbReference type="RuleBase" id="RU003457"/>
    </source>
</evidence>
<evidence type="ECO:0000256" key="2">
    <source>
        <dbReference type="PIRSR" id="PIRSR006232-1"/>
    </source>
</evidence>
<dbReference type="PANTHER" id="PTHR43212">
    <property type="entry name" value="QUERCETIN 2,3-DIOXYGENASE"/>
    <property type="match status" value="1"/>
</dbReference>
<gene>
    <name evidence="6" type="ORF">MC7420_4946</name>
</gene>
<comment type="cofactor">
    <cofactor evidence="2">
        <name>Fe cation</name>
        <dbReference type="ChEBI" id="CHEBI:24875"/>
    </cofactor>
    <text evidence="2">Binds 1 Fe cation per subunit.</text>
</comment>
<dbReference type="PIRSF" id="PIRSF006232">
    <property type="entry name" value="Pirin"/>
    <property type="match status" value="1"/>
</dbReference>
<sequence>MIKLRKSQERGHANHGWLDTYHTFSFANYYDANAMGFRTLRVINQDRVNPGAGFGTHGHRDMEIITYVLDGALEHKDSMGNGSVIYPGDVQRMSAGTGIRHSEFNHSQTEPVHLLQIWILPDKNGHHPSYEQHNFGIAKNPGQFHLIASGDGRENSLTIHQDVNVYAAVLTKRDRITHSFPPQRYGWLQVARGTITVNGLALESGDGAALSEETDVTIAATTDTEILLFDLA</sequence>
<dbReference type="PANTHER" id="PTHR43212:SF3">
    <property type="entry name" value="QUERCETIN 2,3-DIOXYGENASE"/>
    <property type="match status" value="1"/>
</dbReference>
<reference evidence="6 7" key="1">
    <citation type="submission" date="2008-07" db="EMBL/GenBank/DDBJ databases">
        <authorList>
            <person name="Tandeau de Marsac N."/>
            <person name="Ferriera S."/>
            <person name="Johnson J."/>
            <person name="Kravitz S."/>
            <person name="Beeson K."/>
            <person name="Sutton G."/>
            <person name="Rogers Y.-H."/>
            <person name="Friedman R."/>
            <person name="Frazier M."/>
            <person name="Venter J.C."/>
        </authorList>
    </citation>
    <scope>NUCLEOTIDE SEQUENCE [LARGE SCALE GENOMIC DNA]</scope>
    <source>
        <strain evidence="6 7">PCC 7420</strain>
    </source>
</reference>
<dbReference type="InterPro" id="IPR012093">
    <property type="entry name" value="Pirin"/>
</dbReference>
<dbReference type="AlphaFoldDB" id="B4VZG0"/>
<keyword evidence="7" id="KW-1185">Reference proteome</keyword>
<dbReference type="Pfam" id="PF17954">
    <property type="entry name" value="Pirin_C_2"/>
    <property type="match status" value="1"/>
</dbReference>
<evidence type="ECO:0000313" key="6">
    <source>
        <dbReference type="EMBL" id="EDX72673.1"/>
    </source>
</evidence>
<dbReference type="GO" id="GO:0046872">
    <property type="term" value="F:metal ion binding"/>
    <property type="evidence" value="ECO:0007669"/>
    <property type="project" value="UniProtKB-KW"/>
</dbReference>
<dbReference type="STRING" id="118168.MC7420_4946"/>